<accession>A0A7I8JGB7</accession>
<feature type="compositionally biased region" description="Basic and acidic residues" evidence="1">
    <location>
        <begin position="54"/>
        <end position="65"/>
    </location>
</feature>
<dbReference type="EMBL" id="LR743599">
    <property type="protein sequence ID" value="CAA2629957.1"/>
    <property type="molecule type" value="Genomic_DNA"/>
</dbReference>
<feature type="region of interest" description="Disordered" evidence="1">
    <location>
        <begin position="34"/>
        <end position="76"/>
    </location>
</feature>
<name>A0A7I8JGB7_SPIIN</name>
<evidence type="ECO:0000313" key="3">
    <source>
        <dbReference type="Proteomes" id="UP001189122"/>
    </source>
</evidence>
<dbReference type="AlphaFoldDB" id="A0A7I8JGB7"/>
<dbReference type="Proteomes" id="UP001189122">
    <property type="component" value="Unassembled WGS sequence"/>
</dbReference>
<feature type="compositionally biased region" description="Low complexity" evidence="1">
    <location>
        <begin position="42"/>
        <end position="52"/>
    </location>
</feature>
<sequence length="76" mass="8162">MGMWVHRGPVGLARPVLSGLVWKKTAGRLVGRWANPSRHGQTATTTVTARVGRGSKEQQQGHDGDGATARRTSTAW</sequence>
<protein>
    <submittedName>
        <fullName evidence="2">Uncharacterized protein</fullName>
    </submittedName>
</protein>
<evidence type="ECO:0000313" key="2">
    <source>
        <dbReference type="EMBL" id="CAA2629957.1"/>
    </source>
</evidence>
<dbReference type="EMBL" id="CACRZD030000012">
    <property type="protein sequence ID" value="CAA6669200.1"/>
    <property type="molecule type" value="Genomic_DNA"/>
</dbReference>
<keyword evidence="3" id="KW-1185">Reference proteome</keyword>
<evidence type="ECO:0000256" key="1">
    <source>
        <dbReference type="SAM" id="MobiDB-lite"/>
    </source>
</evidence>
<gene>
    <name evidence="2" type="ORF">SI7747_12015595</name>
</gene>
<organism evidence="2">
    <name type="scientific">Spirodela intermedia</name>
    <name type="common">Intermediate duckweed</name>
    <dbReference type="NCBI Taxonomy" id="51605"/>
    <lineage>
        <taxon>Eukaryota</taxon>
        <taxon>Viridiplantae</taxon>
        <taxon>Streptophyta</taxon>
        <taxon>Embryophyta</taxon>
        <taxon>Tracheophyta</taxon>
        <taxon>Spermatophyta</taxon>
        <taxon>Magnoliopsida</taxon>
        <taxon>Liliopsida</taxon>
        <taxon>Araceae</taxon>
        <taxon>Lemnoideae</taxon>
        <taxon>Spirodela</taxon>
    </lineage>
</organism>
<proteinExistence type="predicted"/>
<reference evidence="2 3" key="1">
    <citation type="submission" date="2019-12" db="EMBL/GenBank/DDBJ databases">
        <authorList>
            <person name="Scholz U."/>
            <person name="Mascher M."/>
            <person name="Fiebig A."/>
        </authorList>
    </citation>
    <scope>NUCLEOTIDE SEQUENCE</scope>
</reference>